<evidence type="ECO:0000313" key="9">
    <source>
        <dbReference type="EMBL" id="NYJ08484.1"/>
    </source>
</evidence>
<keyword evidence="5 7" id="KW-1133">Transmembrane helix</keyword>
<evidence type="ECO:0000256" key="3">
    <source>
        <dbReference type="ARBA" id="ARBA00022475"/>
    </source>
</evidence>
<feature type="transmembrane region" description="Helical" evidence="7">
    <location>
        <begin position="423"/>
        <end position="442"/>
    </location>
</feature>
<dbReference type="Gene3D" id="1.20.1720.10">
    <property type="entry name" value="Multidrug resistance protein D"/>
    <property type="match status" value="1"/>
</dbReference>
<evidence type="ECO:0000256" key="1">
    <source>
        <dbReference type="ARBA" id="ARBA00004651"/>
    </source>
</evidence>
<dbReference type="EMBL" id="JACBZT010000001">
    <property type="protein sequence ID" value="NYJ08484.1"/>
    <property type="molecule type" value="Genomic_DNA"/>
</dbReference>
<feature type="transmembrane region" description="Helical" evidence="7">
    <location>
        <begin position="321"/>
        <end position="338"/>
    </location>
</feature>
<keyword evidence="4 7" id="KW-0812">Transmembrane</keyword>
<comment type="subcellular location">
    <subcellularLocation>
        <location evidence="1">Cell membrane</location>
        <topology evidence="1">Multi-pass membrane protein</topology>
    </subcellularLocation>
</comment>
<evidence type="ECO:0000256" key="2">
    <source>
        <dbReference type="ARBA" id="ARBA00022448"/>
    </source>
</evidence>
<dbReference type="GO" id="GO:0022857">
    <property type="term" value="F:transmembrane transporter activity"/>
    <property type="evidence" value="ECO:0007669"/>
    <property type="project" value="InterPro"/>
</dbReference>
<keyword evidence="6 7" id="KW-0472">Membrane</keyword>
<organism evidence="9 10">
    <name type="scientific">Petropleomorpha daqingensis</name>
    <dbReference type="NCBI Taxonomy" id="2026353"/>
    <lineage>
        <taxon>Bacteria</taxon>
        <taxon>Bacillati</taxon>
        <taxon>Actinomycetota</taxon>
        <taxon>Actinomycetes</taxon>
        <taxon>Geodermatophilales</taxon>
        <taxon>Geodermatophilaceae</taxon>
        <taxon>Petropleomorpha</taxon>
    </lineage>
</organism>
<protein>
    <submittedName>
        <fullName evidence="9">EmrB/QacA subfamily drug resistance transporter</fullName>
    </submittedName>
</protein>
<feature type="transmembrane region" description="Helical" evidence="7">
    <location>
        <begin position="379"/>
        <end position="402"/>
    </location>
</feature>
<keyword evidence="10" id="KW-1185">Reference proteome</keyword>
<dbReference type="InterPro" id="IPR020846">
    <property type="entry name" value="MFS_dom"/>
</dbReference>
<feature type="transmembrane region" description="Helical" evidence="7">
    <location>
        <begin position="183"/>
        <end position="205"/>
    </location>
</feature>
<evidence type="ECO:0000256" key="7">
    <source>
        <dbReference type="SAM" id="Phobius"/>
    </source>
</evidence>
<dbReference type="InterPro" id="IPR036259">
    <property type="entry name" value="MFS_trans_sf"/>
</dbReference>
<evidence type="ECO:0000256" key="4">
    <source>
        <dbReference type="ARBA" id="ARBA00022692"/>
    </source>
</evidence>
<dbReference type="InterPro" id="IPR011701">
    <property type="entry name" value="MFS"/>
</dbReference>
<evidence type="ECO:0000313" key="10">
    <source>
        <dbReference type="Proteomes" id="UP000541969"/>
    </source>
</evidence>
<gene>
    <name evidence="9" type="ORF">GGQ55_004762</name>
</gene>
<dbReference type="Gene3D" id="1.20.1250.20">
    <property type="entry name" value="MFS general substrate transporter like domains"/>
    <property type="match status" value="1"/>
</dbReference>
<reference evidence="9 10" key="1">
    <citation type="submission" date="2020-07" db="EMBL/GenBank/DDBJ databases">
        <title>Sequencing the genomes of 1000 actinobacteria strains.</title>
        <authorList>
            <person name="Klenk H.-P."/>
        </authorList>
    </citation>
    <scope>NUCLEOTIDE SEQUENCE [LARGE SCALE GENOMIC DNA]</scope>
    <source>
        <strain evidence="9 10">DSM 104001</strain>
    </source>
</reference>
<keyword evidence="2" id="KW-0813">Transport</keyword>
<feature type="transmembrane region" description="Helical" evidence="7">
    <location>
        <begin position="454"/>
        <end position="477"/>
    </location>
</feature>
<evidence type="ECO:0000256" key="5">
    <source>
        <dbReference type="ARBA" id="ARBA00022989"/>
    </source>
</evidence>
<accession>A0A853CK87</accession>
<dbReference type="Proteomes" id="UP000541969">
    <property type="component" value="Unassembled WGS sequence"/>
</dbReference>
<comment type="caution">
    <text evidence="9">The sequence shown here is derived from an EMBL/GenBank/DDBJ whole genome shotgun (WGS) entry which is preliminary data.</text>
</comment>
<evidence type="ECO:0000259" key="8">
    <source>
        <dbReference type="PROSITE" id="PS50850"/>
    </source>
</evidence>
<evidence type="ECO:0000256" key="6">
    <source>
        <dbReference type="ARBA" id="ARBA00023136"/>
    </source>
</evidence>
<feature type="domain" description="Major facilitator superfamily (MFS) profile" evidence="8">
    <location>
        <begin position="30"/>
        <end position="482"/>
    </location>
</feature>
<proteinExistence type="predicted"/>
<sequence length="487" mass="48852">MPAPEEAAQAVAHAPAAAPSGGLPQRPGVVLGIACAAQFICVLDTSVVNVALAPMQESLGLSPTGLQWVVSSYTLTFAGFLLLGGRVGDLFGRKRAFVGGLLVFALSSLAAGLAQEGWQVVVARFAQGLGGAVLVPTTLSLVTTGFLEPRARAKALSLLTAAAASGSALGGVIGGLLTGLLSWRWVFFVNVPLAAVLVVAAVWALPGRPPGHVRGRLDLPGSISVTAGTAALVGAVILGEERGWLAGSTLAALALAVASFAVFVVVERHAADPVVPLEVFRVRPVTVANGLSFLVSGAMPAMFFFLALYLQRVLGMNPLQAGLALIPGALGIALGARGASRWIARLGPRASFAAGTLLAAGSLLWLSGIDVQGRYAVDVLVPLTLAMVGFGAGGLPLTLTATSGLGPERAGLASGLLSTTRQVGSAVNFAVLVAIATAWAAGHGGSDTADGLTQGFGVGFLVAAGLLVVASALAVLLPGRRQLDQSG</sequence>
<feature type="transmembrane region" description="Helical" evidence="7">
    <location>
        <begin position="96"/>
        <end position="115"/>
    </location>
</feature>
<feature type="transmembrane region" description="Helical" evidence="7">
    <location>
        <begin position="29"/>
        <end position="53"/>
    </location>
</feature>
<keyword evidence="3" id="KW-1003">Cell membrane</keyword>
<dbReference type="PANTHER" id="PTHR42718">
    <property type="entry name" value="MAJOR FACILITATOR SUPERFAMILY MULTIDRUG TRANSPORTER MFSC"/>
    <property type="match status" value="1"/>
</dbReference>
<dbReference type="Pfam" id="PF07690">
    <property type="entry name" value="MFS_1"/>
    <property type="match status" value="1"/>
</dbReference>
<dbReference type="CDD" id="cd17321">
    <property type="entry name" value="MFS_MMR_MDR_like"/>
    <property type="match status" value="1"/>
</dbReference>
<dbReference type="AlphaFoldDB" id="A0A853CK87"/>
<feature type="transmembrane region" description="Helical" evidence="7">
    <location>
        <begin position="121"/>
        <end position="143"/>
    </location>
</feature>
<name>A0A853CK87_9ACTN</name>
<dbReference type="SUPFAM" id="SSF103473">
    <property type="entry name" value="MFS general substrate transporter"/>
    <property type="match status" value="1"/>
</dbReference>
<feature type="transmembrane region" description="Helical" evidence="7">
    <location>
        <begin position="350"/>
        <end position="367"/>
    </location>
</feature>
<feature type="transmembrane region" description="Helical" evidence="7">
    <location>
        <begin position="244"/>
        <end position="266"/>
    </location>
</feature>
<dbReference type="PANTHER" id="PTHR42718:SF46">
    <property type="entry name" value="BLR6921 PROTEIN"/>
    <property type="match status" value="1"/>
</dbReference>
<dbReference type="RefSeq" id="WP_366490128.1">
    <property type="nucleotide sequence ID" value="NZ_JACBZT010000001.1"/>
</dbReference>
<feature type="transmembrane region" description="Helical" evidence="7">
    <location>
        <begin position="155"/>
        <end position="177"/>
    </location>
</feature>
<feature type="transmembrane region" description="Helical" evidence="7">
    <location>
        <begin position="217"/>
        <end position="238"/>
    </location>
</feature>
<dbReference type="PRINTS" id="PR01036">
    <property type="entry name" value="TCRTETB"/>
</dbReference>
<feature type="transmembrane region" description="Helical" evidence="7">
    <location>
        <begin position="65"/>
        <end position="84"/>
    </location>
</feature>
<feature type="transmembrane region" description="Helical" evidence="7">
    <location>
        <begin position="287"/>
        <end position="309"/>
    </location>
</feature>
<dbReference type="GO" id="GO:0005886">
    <property type="term" value="C:plasma membrane"/>
    <property type="evidence" value="ECO:0007669"/>
    <property type="project" value="UniProtKB-SubCell"/>
</dbReference>
<dbReference type="PROSITE" id="PS50850">
    <property type="entry name" value="MFS"/>
    <property type="match status" value="1"/>
</dbReference>